<proteinExistence type="predicted"/>
<organism evidence="1 2">
    <name type="scientific">Colletotrichum zoysiae</name>
    <dbReference type="NCBI Taxonomy" id="1216348"/>
    <lineage>
        <taxon>Eukaryota</taxon>
        <taxon>Fungi</taxon>
        <taxon>Dikarya</taxon>
        <taxon>Ascomycota</taxon>
        <taxon>Pezizomycotina</taxon>
        <taxon>Sordariomycetes</taxon>
        <taxon>Hypocreomycetidae</taxon>
        <taxon>Glomerellales</taxon>
        <taxon>Glomerellaceae</taxon>
        <taxon>Colletotrichum</taxon>
        <taxon>Colletotrichum graminicola species complex</taxon>
    </lineage>
</organism>
<name>A0AAD9M3D8_9PEZI</name>
<gene>
    <name evidence="1" type="ORF">LX32DRAFT_156352</name>
</gene>
<dbReference type="EMBL" id="MU842827">
    <property type="protein sequence ID" value="KAK2032801.1"/>
    <property type="molecule type" value="Genomic_DNA"/>
</dbReference>
<evidence type="ECO:0000313" key="2">
    <source>
        <dbReference type="Proteomes" id="UP001232148"/>
    </source>
</evidence>
<dbReference type="Proteomes" id="UP001232148">
    <property type="component" value="Unassembled WGS sequence"/>
</dbReference>
<evidence type="ECO:0000313" key="1">
    <source>
        <dbReference type="EMBL" id="KAK2032801.1"/>
    </source>
</evidence>
<comment type="caution">
    <text evidence="1">The sequence shown here is derived from an EMBL/GenBank/DDBJ whole genome shotgun (WGS) entry which is preliminary data.</text>
</comment>
<dbReference type="AlphaFoldDB" id="A0AAD9M3D8"/>
<keyword evidence="2" id="KW-1185">Reference proteome</keyword>
<accession>A0AAD9M3D8</accession>
<reference evidence="1" key="1">
    <citation type="submission" date="2021-06" db="EMBL/GenBank/DDBJ databases">
        <title>Comparative genomics, transcriptomics and evolutionary studies reveal genomic signatures of adaptation to plant cell wall in hemibiotrophic fungi.</title>
        <authorList>
            <consortium name="DOE Joint Genome Institute"/>
            <person name="Baroncelli R."/>
            <person name="Diaz J.F."/>
            <person name="Benocci T."/>
            <person name="Peng M."/>
            <person name="Battaglia E."/>
            <person name="Haridas S."/>
            <person name="Andreopoulos W."/>
            <person name="Labutti K."/>
            <person name="Pangilinan J."/>
            <person name="Floch G.L."/>
            <person name="Makela M.R."/>
            <person name="Henrissat B."/>
            <person name="Grigoriev I.V."/>
            <person name="Crouch J.A."/>
            <person name="De Vries R.P."/>
            <person name="Sukno S.A."/>
            <person name="Thon M.R."/>
        </authorList>
    </citation>
    <scope>NUCLEOTIDE SEQUENCE</scope>
    <source>
        <strain evidence="1">MAFF235873</strain>
    </source>
</reference>
<protein>
    <submittedName>
        <fullName evidence="1">Uncharacterized protein</fullName>
    </submittedName>
</protein>
<sequence length="118" mass="13440">MDPVLDLKTGQNRRWTWLAECGPLCTRSRLTHAVHSVIPRGRIQQAYHTHTHTHTHTRTHARLMDSVAVLVETENECHQLGTGRRRSVVVGGSQRNPAHGRRGHLLIRFVRLCLFSPS</sequence>